<accession>A0A8D8QDB3</accession>
<dbReference type="EMBL" id="HBUF01070764">
    <property type="protein sequence ID" value="CAG6629430.1"/>
    <property type="molecule type" value="Transcribed_RNA"/>
</dbReference>
<keyword evidence="1" id="KW-0472">Membrane</keyword>
<evidence type="ECO:0000313" key="2">
    <source>
        <dbReference type="EMBL" id="CAG6629430.1"/>
    </source>
</evidence>
<organism evidence="2">
    <name type="scientific">Cacopsylla melanoneura</name>
    <dbReference type="NCBI Taxonomy" id="428564"/>
    <lineage>
        <taxon>Eukaryota</taxon>
        <taxon>Metazoa</taxon>
        <taxon>Ecdysozoa</taxon>
        <taxon>Arthropoda</taxon>
        <taxon>Hexapoda</taxon>
        <taxon>Insecta</taxon>
        <taxon>Pterygota</taxon>
        <taxon>Neoptera</taxon>
        <taxon>Paraneoptera</taxon>
        <taxon>Hemiptera</taxon>
        <taxon>Sternorrhyncha</taxon>
        <taxon>Psylloidea</taxon>
        <taxon>Psyllidae</taxon>
        <taxon>Psyllinae</taxon>
        <taxon>Cacopsylla</taxon>
    </lineage>
</organism>
<proteinExistence type="predicted"/>
<protein>
    <submittedName>
        <fullName evidence="2">Uncharacterized protein</fullName>
    </submittedName>
</protein>
<sequence>MYKHLNHTAWYCAFGVIILHFLGFKLYTFYFGIWGITLLPDALPFHIIFSMGTLRLNLKNETLLPAQLLKKKKKKKNRLPDLMSKTGAFHDAFTSLHKEYT</sequence>
<evidence type="ECO:0000256" key="1">
    <source>
        <dbReference type="SAM" id="Phobius"/>
    </source>
</evidence>
<reference evidence="2" key="1">
    <citation type="submission" date="2021-05" db="EMBL/GenBank/DDBJ databases">
        <authorList>
            <person name="Alioto T."/>
            <person name="Alioto T."/>
            <person name="Gomez Garrido J."/>
        </authorList>
    </citation>
    <scope>NUCLEOTIDE SEQUENCE</scope>
</reference>
<feature type="transmembrane region" description="Helical" evidence="1">
    <location>
        <begin position="29"/>
        <end position="49"/>
    </location>
</feature>
<feature type="transmembrane region" description="Helical" evidence="1">
    <location>
        <begin position="7"/>
        <end position="23"/>
    </location>
</feature>
<keyword evidence="1" id="KW-1133">Transmembrane helix</keyword>
<name>A0A8D8QDB3_9HEMI</name>
<dbReference type="AlphaFoldDB" id="A0A8D8QDB3"/>
<keyword evidence="1" id="KW-0812">Transmembrane</keyword>